<dbReference type="Proteomes" id="UP000295124">
    <property type="component" value="Unassembled WGS sequence"/>
</dbReference>
<comment type="caution">
    <text evidence="2">The sequence shown here is derived from an EMBL/GenBank/DDBJ whole genome shotgun (WGS) entry which is preliminary data.</text>
</comment>
<protein>
    <submittedName>
        <fullName evidence="2">Uncharacterized protein</fullName>
    </submittedName>
</protein>
<evidence type="ECO:0000313" key="2">
    <source>
        <dbReference type="EMBL" id="TDD57518.1"/>
    </source>
</evidence>
<gene>
    <name evidence="2" type="ORF">E1263_23290</name>
</gene>
<accession>A0A4R4ZG11</accession>
<name>A0A4R4ZG11_9ACTN</name>
<organism evidence="2 3">
    <name type="scientific">Kribbella antibiotica</name>
    <dbReference type="NCBI Taxonomy" id="190195"/>
    <lineage>
        <taxon>Bacteria</taxon>
        <taxon>Bacillati</taxon>
        <taxon>Actinomycetota</taxon>
        <taxon>Actinomycetes</taxon>
        <taxon>Propionibacteriales</taxon>
        <taxon>Kribbellaceae</taxon>
        <taxon>Kribbella</taxon>
    </lineage>
</organism>
<keyword evidence="1" id="KW-0732">Signal</keyword>
<reference evidence="2 3" key="1">
    <citation type="submission" date="2019-03" db="EMBL/GenBank/DDBJ databases">
        <title>Draft genome sequences of novel Actinobacteria.</title>
        <authorList>
            <person name="Sahin N."/>
            <person name="Ay H."/>
            <person name="Saygin H."/>
        </authorList>
    </citation>
    <scope>NUCLEOTIDE SEQUENCE [LARGE SCALE GENOMIC DNA]</scope>
    <source>
        <strain evidence="2 3">JCM 13523</strain>
    </source>
</reference>
<evidence type="ECO:0000313" key="3">
    <source>
        <dbReference type="Proteomes" id="UP000295124"/>
    </source>
</evidence>
<sequence length="342" mass="35785">MIRKTLAGLAAVPLLVLALGAAPAQAADNGDPKLTISDIELSTTSVAANGLKLTPIDVAVKAKYNETGTDPEQYTLVVKLARTGGTGQATRLLSVDLKRTAGTPQDGVWTGRIEVPSTANGTFKVTGVFSGRSDMYGPNPYDGQTLTVTGTHQPKFTSSSTPSPVPVNKAYKLSWRLTDSDTGKPLTKTKVTIGFDNTCAEPGGQSALTDANGSVSTQVAARNEALNCVFIESGYNIVVFGGDDTKFLVGVSAAPAKTSAKVGTVVPVNGTVTEARTCKVNLQRLYGASQWRTVGTSNIRSSGRFTLNAQPAYKGKIYYRVLMSPCSVYVAASSKSFTITGV</sequence>
<keyword evidence="3" id="KW-1185">Reference proteome</keyword>
<feature type="signal peptide" evidence="1">
    <location>
        <begin position="1"/>
        <end position="26"/>
    </location>
</feature>
<feature type="chain" id="PRO_5020320409" evidence="1">
    <location>
        <begin position="27"/>
        <end position="342"/>
    </location>
</feature>
<dbReference type="EMBL" id="SMKX01000072">
    <property type="protein sequence ID" value="TDD57518.1"/>
    <property type="molecule type" value="Genomic_DNA"/>
</dbReference>
<dbReference type="RefSeq" id="WP_132170810.1">
    <property type="nucleotide sequence ID" value="NZ_SMKX01000072.1"/>
</dbReference>
<dbReference type="AlphaFoldDB" id="A0A4R4ZG11"/>
<dbReference type="OrthoDB" id="3806702at2"/>
<proteinExistence type="predicted"/>
<evidence type="ECO:0000256" key="1">
    <source>
        <dbReference type="SAM" id="SignalP"/>
    </source>
</evidence>